<name>A0A8X6JRW7_9ARAC</name>
<proteinExistence type="predicted"/>
<evidence type="ECO:0000313" key="1">
    <source>
        <dbReference type="EMBL" id="GFS32699.1"/>
    </source>
</evidence>
<comment type="caution">
    <text evidence="1">The sequence shown here is derived from an EMBL/GenBank/DDBJ whole genome shotgun (WGS) entry which is preliminary data.</text>
</comment>
<gene>
    <name evidence="1" type="ORF">TNIN_497821</name>
</gene>
<dbReference type="EMBL" id="BMAV01024375">
    <property type="protein sequence ID" value="GFS32699.1"/>
    <property type="molecule type" value="Genomic_DNA"/>
</dbReference>
<organism evidence="1 2">
    <name type="scientific">Trichonephila inaurata madagascariensis</name>
    <dbReference type="NCBI Taxonomy" id="2747483"/>
    <lineage>
        <taxon>Eukaryota</taxon>
        <taxon>Metazoa</taxon>
        <taxon>Ecdysozoa</taxon>
        <taxon>Arthropoda</taxon>
        <taxon>Chelicerata</taxon>
        <taxon>Arachnida</taxon>
        <taxon>Araneae</taxon>
        <taxon>Araneomorphae</taxon>
        <taxon>Entelegynae</taxon>
        <taxon>Araneoidea</taxon>
        <taxon>Nephilidae</taxon>
        <taxon>Trichonephila</taxon>
        <taxon>Trichonephila inaurata</taxon>
    </lineage>
</organism>
<protein>
    <submittedName>
        <fullName evidence="1">Uncharacterized protein</fullName>
    </submittedName>
</protein>
<accession>A0A8X6JRW7</accession>
<reference evidence="1" key="1">
    <citation type="submission" date="2020-08" db="EMBL/GenBank/DDBJ databases">
        <title>Multicomponent nature underlies the extraordinary mechanical properties of spider dragline silk.</title>
        <authorList>
            <person name="Kono N."/>
            <person name="Nakamura H."/>
            <person name="Mori M."/>
            <person name="Yoshida Y."/>
            <person name="Ohtoshi R."/>
            <person name="Malay A.D."/>
            <person name="Moran D.A.P."/>
            <person name="Tomita M."/>
            <person name="Numata K."/>
            <person name="Arakawa K."/>
        </authorList>
    </citation>
    <scope>NUCLEOTIDE SEQUENCE</scope>
</reference>
<dbReference type="Proteomes" id="UP000886998">
    <property type="component" value="Unassembled WGS sequence"/>
</dbReference>
<dbReference type="AlphaFoldDB" id="A0A8X6JRW7"/>
<sequence length="88" mass="10092">MYAHSTNESVTPSILKNLFQFVCKDQSKIYSPLYTFKSTKKKKGQAYEKIETVRGKKSLHKPVRTRSHWVDTEGFWNDSGSGNPRIPG</sequence>
<evidence type="ECO:0000313" key="2">
    <source>
        <dbReference type="Proteomes" id="UP000886998"/>
    </source>
</evidence>
<keyword evidence="2" id="KW-1185">Reference proteome</keyword>